<accession>A0A4Q1BNE5</accession>
<keyword evidence="3" id="KW-1185">Reference proteome</keyword>
<dbReference type="Proteomes" id="UP000289152">
    <property type="component" value="Unassembled WGS sequence"/>
</dbReference>
<evidence type="ECO:0000313" key="2">
    <source>
        <dbReference type="EMBL" id="RXK39395.1"/>
    </source>
</evidence>
<protein>
    <submittedName>
        <fullName evidence="2">Uncharacterized protein</fullName>
    </submittedName>
</protein>
<dbReference type="AlphaFoldDB" id="A0A4Q1BNE5"/>
<sequence>MNQQAIPRRDQDEIKREKSIEKESLTDDIAVKAGPARDVRLVDPLGEVQRQRKTINGGFRNSSPTSLHLWTHQPSHGPSVNGLSKTGSRGNKVRGLGLTDASSKSMNGTRGEKGDEFRDVRGLESGRLDVRSKPS</sequence>
<proteinExistence type="predicted"/>
<organism evidence="2 3">
    <name type="scientific">Tremella mesenterica</name>
    <name type="common">Jelly fungus</name>
    <dbReference type="NCBI Taxonomy" id="5217"/>
    <lineage>
        <taxon>Eukaryota</taxon>
        <taxon>Fungi</taxon>
        <taxon>Dikarya</taxon>
        <taxon>Basidiomycota</taxon>
        <taxon>Agaricomycotina</taxon>
        <taxon>Tremellomycetes</taxon>
        <taxon>Tremellales</taxon>
        <taxon>Tremellaceae</taxon>
        <taxon>Tremella</taxon>
    </lineage>
</organism>
<gene>
    <name evidence="2" type="ORF">M231_03348</name>
</gene>
<feature type="compositionally biased region" description="Basic and acidic residues" evidence="1">
    <location>
        <begin position="110"/>
        <end position="135"/>
    </location>
</feature>
<evidence type="ECO:0000313" key="3">
    <source>
        <dbReference type="Proteomes" id="UP000289152"/>
    </source>
</evidence>
<feature type="compositionally biased region" description="Polar residues" evidence="1">
    <location>
        <begin position="59"/>
        <end position="89"/>
    </location>
</feature>
<feature type="region of interest" description="Disordered" evidence="1">
    <location>
        <begin position="1"/>
        <end position="21"/>
    </location>
</feature>
<comment type="caution">
    <text evidence="2">The sequence shown here is derived from an EMBL/GenBank/DDBJ whole genome shotgun (WGS) entry which is preliminary data.</text>
</comment>
<name>A0A4Q1BNE5_TREME</name>
<dbReference type="EMBL" id="SDIL01000032">
    <property type="protein sequence ID" value="RXK39395.1"/>
    <property type="molecule type" value="Genomic_DNA"/>
</dbReference>
<feature type="region of interest" description="Disordered" evidence="1">
    <location>
        <begin position="52"/>
        <end position="135"/>
    </location>
</feature>
<feature type="compositionally biased region" description="Basic and acidic residues" evidence="1">
    <location>
        <begin position="7"/>
        <end position="21"/>
    </location>
</feature>
<dbReference type="InParanoid" id="A0A4Q1BNE5"/>
<evidence type="ECO:0000256" key="1">
    <source>
        <dbReference type="SAM" id="MobiDB-lite"/>
    </source>
</evidence>
<reference evidence="2 3" key="1">
    <citation type="submission" date="2016-06" db="EMBL/GenBank/DDBJ databases">
        <title>Evolution of pathogenesis and genome organization in the Tremellales.</title>
        <authorList>
            <person name="Cuomo C."/>
            <person name="Litvintseva A."/>
            <person name="Heitman J."/>
            <person name="Chen Y."/>
            <person name="Sun S."/>
            <person name="Springer D."/>
            <person name="Dromer F."/>
            <person name="Young S."/>
            <person name="Zeng Q."/>
            <person name="Chapman S."/>
            <person name="Gujja S."/>
            <person name="Saif S."/>
            <person name="Birren B."/>
        </authorList>
    </citation>
    <scope>NUCLEOTIDE SEQUENCE [LARGE SCALE GENOMIC DNA]</scope>
    <source>
        <strain evidence="2 3">ATCC 28783</strain>
    </source>
</reference>